<dbReference type="SUPFAM" id="SSF52833">
    <property type="entry name" value="Thioredoxin-like"/>
    <property type="match status" value="1"/>
</dbReference>
<evidence type="ECO:0000256" key="1">
    <source>
        <dbReference type="SAM" id="MobiDB-lite"/>
    </source>
</evidence>
<dbReference type="InterPro" id="IPR002109">
    <property type="entry name" value="Glutaredoxin"/>
</dbReference>
<dbReference type="AlphaFoldDB" id="A0A834TI18"/>
<dbReference type="CDD" id="cd03031">
    <property type="entry name" value="GRX_GRX_like"/>
    <property type="match status" value="1"/>
</dbReference>
<gene>
    <name evidence="3" type="ORF">G2W53_027898</name>
</gene>
<organism evidence="3 4">
    <name type="scientific">Senna tora</name>
    <dbReference type="NCBI Taxonomy" id="362788"/>
    <lineage>
        <taxon>Eukaryota</taxon>
        <taxon>Viridiplantae</taxon>
        <taxon>Streptophyta</taxon>
        <taxon>Embryophyta</taxon>
        <taxon>Tracheophyta</taxon>
        <taxon>Spermatophyta</taxon>
        <taxon>Magnoliopsida</taxon>
        <taxon>eudicotyledons</taxon>
        <taxon>Gunneridae</taxon>
        <taxon>Pentapetalae</taxon>
        <taxon>rosids</taxon>
        <taxon>fabids</taxon>
        <taxon>Fabales</taxon>
        <taxon>Fabaceae</taxon>
        <taxon>Caesalpinioideae</taxon>
        <taxon>Cassia clade</taxon>
        <taxon>Senna</taxon>
    </lineage>
</organism>
<dbReference type="PROSITE" id="PS51354">
    <property type="entry name" value="GLUTAREDOXIN_2"/>
    <property type="match status" value="1"/>
</dbReference>
<evidence type="ECO:0000313" key="4">
    <source>
        <dbReference type="Proteomes" id="UP000634136"/>
    </source>
</evidence>
<comment type="caution">
    <text evidence="3">The sequence shown here is derived from an EMBL/GenBank/DDBJ whole genome shotgun (WGS) entry which is preliminary data.</text>
</comment>
<dbReference type="Pfam" id="PF00462">
    <property type="entry name" value="Glutaredoxin"/>
    <property type="match status" value="1"/>
</dbReference>
<name>A0A834TI18_9FABA</name>
<dbReference type="PANTHER" id="PTHR45669:SF28">
    <property type="entry name" value="GLUTAREDOXIN DOMAIN-CONTAINING PROTEIN"/>
    <property type="match status" value="1"/>
</dbReference>
<evidence type="ECO:0000259" key="2">
    <source>
        <dbReference type="Pfam" id="PF00462"/>
    </source>
</evidence>
<evidence type="ECO:0000313" key="3">
    <source>
        <dbReference type="EMBL" id="KAF7822443.1"/>
    </source>
</evidence>
<proteinExistence type="predicted"/>
<feature type="domain" description="Glutaredoxin" evidence="2">
    <location>
        <begin position="287"/>
        <end position="353"/>
    </location>
</feature>
<feature type="region of interest" description="Disordered" evidence="1">
    <location>
        <begin position="188"/>
        <end position="224"/>
    </location>
</feature>
<feature type="compositionally biased region" description="Basic and acidic residues" evidence="1">
    <location>
        <begin position="188"/>
        <end position="199"/>
    </location>
</feature>
<keyword evidence="4" id="KW-1185">Reference proteome</keyword>
<dbReference type="EMBL" id="JAAIUW010000008">
    <property type="protein sequence ID" value="KAF7822443.1"/>
    <property type="molecule type" value="Genomic_DNA"/>
</dbReference>
<sequence>MNKLQRNFRVNFKDNAAVTMIPSQLQAFTNGKKLRRSDEALPEVATKVDATVDSRISMNTFAHSMPSFANRAIHIALDMVILATVGNLSHSATLKEKKVKKRKFWPLLPFQLRKPNKTHFNFRSADNFKANSKGMKGKMFKKLKSIPPVVGYLKQDRVLQIKSLNGYVESFTNTSNFNLKSLIVSRENEPKKGDEDKENIGPGPPLLKSRHQETSSEIDISSFRRPDMNSDSLFDPNLLAAFQQAVKEHVKIAESRIENIKEEEEEPPWKVLEVFEEKCPPGGTDSVILYTTTLRGIRKTFEDCNKIRFLLESFKVAYVERDTSMHMKFREELWKILDGKTLPPRLFVKGRYIGGAEEVLTLHEQGKLKPLFAEIPLKNSCEGCDGVRFLICFTCNGSQKIVAEKQSNQCPDCNENGLIICPHCCCC</sequence>
<accession>A0A834TI18</accession>
<protein>
    <submittedName>
        <fullName evidence="3">Putative thioredoxin-like protein</fullName>
    </submittedName>
</protein>
<dbReference type="PANTHER" id="PTHR45669">
    <property type="entry name" value="GLUTAREDOXIN DOMAIN-CONTAINING CYSTEINE-RICH PROTEIN CG12206-RELATED"/>
    <property type="match status" value="1"/>
</dbReference>
<dbReference type="Pfam" id="PF23733">
    <property type="entry name" value="GRXCR1-2_C"/>
    <property type="match status" value="1"/>
</dbReference>
<dbReference type="OrthoDB" id="423313at2759"/>
<reference evidence="3" key="1">
    <citation type="submission" date="2020-09" db="EMBL/GenBank/DDBJ databases">
        <title>Genome-Enabled Discovery of Anthraquinone Biosynthesis in Senna tora.</title>
        <authorList>
            <person name="Kang S.-H."/>
            <person name="Pandey R.P."/>
            <person name="Lee C.-M."/>
            <person name="Sim J.-S."/>
            <person name="Jeong J.-T."/>
            <person name="Choi B.-S."/>
            <person name="Jung M."/>
            <person name="Ginzburg D."/>
            <person name="Zhao K."/>
            <person name="Won S.Y."/>
            <person name="Oh T.-J."/>
            <person name="Yu Y."/>
            <person name="Kim N.-H."/>
            <person name="Lee O.R."/>
            <person name="Lee T.-H."/>
            <person name="Bashyal P."/>
            <person name="Kim T.-S."/>
            <person name="Lee W.-H."/>
            <person name="Kawkins C."/>
            <person name="Kim C.-K."/>
            <person name="Kim J.S."/>
            <person name="Ahn B.O."/>
            <person name="Rhee S.Y."/>
            <person name="Sohng J.K."/>
        </authorList>
    </citation>
    <scope>NUCLEOTIDE SEQUENCE</scope>
    <source>
        <tissue evidence="3">Leaf</tissue>
    </source>
</reference>
<dbReference type="Proteomes" id="UP000634136">
    <property type="component" value="Unassembled WGS sequence"/>
</dbReference>
<dbReference type="Gene3D" id="3.40.30.10">
    <property type="entry name" value="Glutaredoxin"/>
    <property type="match status" value="1"/>
</dbReference>
<dbReference type="InterPro" id="IPR036249">
    <property type="entry name" value="Thioredoxin-like_sf"/>
</dbReference>